<keyword evidence="3" id="KW-1185">Reference proteome</keyword>
<evidence type="ECO:0000313" key="1">
    <source>
        <dbReference type="EMBL" id="KFB40912.1"/>
    </source>
</evidence>
<proteinExistence type="predicted"/>
<reference evidence="1 3" key="1">
    <citation type="journal article" date="2014" name="BMC Genomics">
        <title>Genome sequence of Anopheles sinensis provides insight into genetics basis of mosquito competence for malaria parasites.</title>
        <authorList>
            <person name="Zhou D."/>
            <person name="Zhang D."/>
            <person name="Ding G."/>
            <person name="Shi L."/>
            <person name="Hou Q."/>
            <person name="Ye Y."/>
            <person name="Xu Y."/>
            <person name="Zhou H."/>
            <person name="Xiong C."/>
            <person name="Li S."/>
            <person name="Yu J."/>
            <person name="Hong S."/>
            <person name="Yu X."/>
            <person name="Zou P."/>
            <person name="Chen C."/>
            <person name="Chang X."/>
            <person name="Wang W."/>
            <person name="Lv Y."/>
            <person name="Sun Y."/>
            <person name="Ma L."/>
            <person name="Shen B."/>
            <person name="Zhu C."/>
        </authorList>
    </citation>
    <scope>NUCLEOTIDE SEQUENCE [LARGE SCALE GENOMIC DNA]</scope>
</reference>
<dbReference type="AlphaFoldDB" id="A0A084VSG8"/>
<dbReference type="EnsemblMetazoa" id="ASIC008443-RA">
    <property type="protein sequence ID" value="ASIC008443-PA"/>
    <property type="gene ID" value="ASIC008443"/>
</dbReference>
<reference evidence="2" key="2">
    <citation type="submission" date="2020-05" db="UniProtKB">
        <authorList>
            <consortium name="EnsemblMetazoa"/>
        </authorList>
    </citation>
    <scope>IDENTIFICATION</scope>
</reference>
<dbReference type="EMBL" id="KE525048">
    <property type="protein sequence ID" value="KFB40912.1"/>
    <property type="molecule type" value="Genomic_DNA"/>
</dbReference>
<gene>
    <name evidence="1" type="ORF">ZHAS_00008443</name>
</gene>
<dbReference type="Proteomes" id="UP000030765">
    <property type="component" value="Unassembled WGS sequence"/>
</dbReference>
<sequence>MTASTTTPTTTTTCGIIQIFPRRENRIEAYGHIEASATVRTTYTSEANGIQIPEDSRCDTEFNLYRLSWWKIEAESSSPKTVAKHVRTAMFVLVVAFLYPLGAEMPHGSLRRFAAE</sequence>
<accession>A0A084VSG8</accession>
<protein>
    <submittedName>
        <fullName evidence="1 2">Nitrogen regulatory protein areA</fullName>
    </submittedName>
</protein>
<evidence type="ECO:0000313" key="3">
    <source>
        <dbReference type="Proteomes" id="UP000030765"/>
    </source>
</evidence>
<evidence type="ECO:0000313" key="2">
    <source>
        <dbReference type="EnsemblMetazoa" id="ASIC008443-PA"/>
    </source>
</evidence>
<name>A0A084VSG8_ANOSI</name>
<dbReference type="EMBL" id="ATLV01015979">
    <property type="status" value="NOT_ANNOTATED_CDS"/>
    <property type="molecule type" value="Genomic_DNA"/>
</dbReference>
<dbReference type="VEuPathDB" id="VectorBase:ASIC008443"/>
<organism evidence="1">
    <name type="scientific">Anopheles sinensis</name>
    <name type="common">Mosquito</name>
    <dbReference type="NCBI Taxonomy" id="74873"/>
    <lineage>
        <taxon>Eukaryota</taxon>
        <taxon>Metazoa</taxon>
        <taxon>Ecdysozoa</taxon>
        <taxon>Arthropoda</taxon>
        <taxon>Hexapoda</taxon>
        <taxon>Insecta</taxon>
        <taxon>Pterygota</taxon>
        <taxon>Neoptera</taxon>
        <taxon>Endopterygota</taxon>
        <taxon>Diptera</taxon>
        <taxon>Nematocera</taxon>
        <taxon>Culicoidea</taxon>
        <taxon>Culicidae</taxon>
        <taxon>Anophelinae</taxon>
        <taxon>Anopheles</taxon>
    </lineage>
</organism>